<dbReference type="Pfam" id="PF00534">
    <property type="entry name" value="Glycos_transf_1"/>
    <property type="match status" value="1"/>
</dbReference>
<dbReference type="PANTHER" id="PTHR43025">
    <property type="entry name" value="MONOGALACTOSYLDIACYLGLYCEROL SYNTHASE"/>
    <property type="match status" value="1"/>
</dbReference>
<dbReference type="InterPro" id="IPR009695">
    <property type="entry name" value="Diacylglyc_glucosyltr_N"/>
</dbReference>
<name>A0A3T0HXZ1_9BACI</name>
<keyword evidence="2" id="KW-0328">Glycosyltransferase</keyword>
<protein>
    <submittedName>
        <fullName evidence="6">1,2-diacylglycerol 3-glucosyltransferase</fullName>
    </submittedName>
</protein>
<dbReference type="GO" id="GO:0016758">
    <property type="term" value="F:hexosyltransferase activity"/>
    <property type="evidence" value="ECO:0007669"/>
    <property type="project" value="InterPro"/>
</dbReference>
<dbReference type="InterPro" id="IPR001296">
    <property type="entry name" value="Glyco_trans_1"/>
</dbReference>
<keyword evidence="3 6" id="KW-0808">Transferase</keyword>
<keyword evidence="7" id="KW-1185">Reference proteome</keyword>
<dbReference type="InterPro" id="IPR050519">
    <property type="entry name" value="Glycosyltransf_28_UgtP"/>
</dbReference>
<comment type="similarity">
    <text evidence="1">Belongs to the glycosyltransferase 28 family.</text>
</comment>
<feature type="domain" description="Glycosyl transferase family 1" evidence="4">
    <location>
        <begin position="235"/>
        <end position="354"/>
    </location>
</feature>
<dbReference type="OrthoDB" id="9815663at2"/>
<dbReference type="Pfam" id="PF06925">
    <property type="entry name" value="MGDG_synth"/>
    <property type="match status" value="1"/>
</dbReference>
<dbReference type="EMBL" id="CP022572">
    <property type="protein sequence ID" value="AZU61971.1"/>
    <property type="molecule type" value="Genomic_DNA"/>
</dbReference>
<reference evidence="6 7" key="1">
    <citation type="submission" date="2017-07" db="EMBL/GenBank/DDBJ databases">
        <title>The complete genome sequence of Bacillus mesonae strain H20-5, an efficient strain improving plant abiotic stress resistance.</title>
        <authorList>
            <person name="Kim S.Y."/>
            <person name="Song H."/>
            <person name="Sang M.K."/>
            <person name="Weon H.-Y."/>
            <person name="Song J."/>
        </authorList>
    </citation>
    <scope>NUCLEOTIDE SEQUENCE [LARGE SCALE GENOMIC DNA]</scope>
    <source>
        <strain evidence="6 7">H20-5</strain>
    </source>
</reference>
<dbReference type="STRING" id="1193713.GCA_001636315_04857"/>
<evidence type="ECO:0000313" key="7">
    <source>
        <dbReference type="Proteomes" id="UP000282892"/>
    </source>
</evidence>
<dbReference type="KEGG" id="nmk:CHR53_12140"/>
<evidence type="ECO:0000256" key="3">
    <source>
        <dbReference type="ARBA" id="ARBA00022679"/>
    </source>
</evidence>
<organism evidence="6 7">
    <name type="scientific">Neobacillus mesonae</name>
    <dbReference type="NCBI Taxonomy" id="1193713"/>
    <lineage>
        <taxon>Bacteria</taxon>
        <taxon>Bacillati</taxon>
        <taxon>Bacillota</taxon>
        <taxon>Bacilli</taxon>
        <taxon>Bacillales</taxon>
        <taxon>Bacillaceae</taxon>
        <taxon>Neobacillus</taxon>
    </lineage>
</organism>
<dbReference type="Proteomes" id="UP000282892">
    <property type="component" value="Chromosome"/>
</dbReference>
<dbReference type="RefSeq" id="WP_127486690.1">
    <property type="nucleotide sequence ID" value="NZ_CP022572.1"/>
</dbReference>
<evidence type="ECO:0000313" key="6">
    <source>
        <dbReference type="EMBL" id="AZU61971.1"/>
    </source>
</evidence>
<dbReference type="PANTHER" id="PTHR43025:SF3">
    <property type="entry name" value="MONOGALACTOSYLDIACYLGLYCEROL SYNTHASE 1, CHLOROPLASTIC"/>
    <property type="match status" value="1"/>
</dbReference>
<dbReference type="SUPFAM" id="SSF53756">
    <property type="entry name" value="UDP-Glycosyltransferase/glycogen phosphorylase"/>
    <property type="match status" value="1"/>
</dbReference>
<proteinExistence type="inferred from homology"/>
<dbReference type="Gene3D" id="3.40.50.2000">
    <property type="entry name" value="Glycogen Phosphorylase B"/>
    <property type="match status" value="1"/>
</dbReference>
<feature type="domain" description="Diacylglycerol glucosyltransferase N-terminal" evidence="5">
    <location>
        <begin position="20"/>
        <end position="185"/>
    </location>
</feature>
<dbReference type="GO" id="GO:0009247">
    <property type="term" value="P:glycolipid biosynthetic process"/>
    <property type="evidence" value="ECO:0007669"/>
    <property type="project" value="InterPro"/>
</dbReference>
<dbReference type="AlphaFoldDB" id="A0A3T0HXZ1"/>
<evidence type="ECO:0000259" key="5">
    <source>
        <dbReference type="Pfam" id="PF06925"/>
    </source>
</evidence>
<evidence type="ECO:0000259" key="4">
    <source>
        <dbReference type="Pfam" id="PF00534"/>
    </source>
</evidence>
<evidence type="ECO:0000256" key="2">
    <source>
        <dbReference type="ARBA" id="ARBA00022676"/>
    </source>
</evidence>
<gene>
    <name evidence="6" type="ORF">CHR53_12140</name>
</gene>
<sequence>MNNREKDKYLILSAKFGEGHKQVANAISEVIDYMLDDAEPITIDIMEWTHPYLYPISHYIYKRGINKFPQVYSFLYRKTRVKSSFSVKLNSVFLLGLQTMLKIIQEIKPKVVVSTHPFAAGIISKLKEQGLIDIPAVTIITDYTDHSYWIYPHTDQYVVGSTQVRDRLIDLGVEEDKIKNTGIPVRKRFMEVPPKGFLLDKYMLNPNMFTILIMGGGDGFFGKGLTTFRALESISTPIQIFVVCGKNNKLKKQLEWELKDLKHDVRIFGYCENIHELMAISDLMISKPGGVTTSEAMSMDLPLLIYHSLPGQEEDNAEYLYRSGFAFIAKSEKDVIRQIENLVYNSAPLKWMKQRIQKYQTKNSSIDALRVIVGAVKRVQSPKASNYRTIQKREEIEVSI</sequence>
<dbReference type="GO" id="GO:0016020">
    <property type="term" value="C:membrane"/>
    <property type="evidence" value="ECO:0007669"/>
    <property type="project" value="GOC"/>
</dbReference>
<evidence type="ECO:0000256" key="1">
    <source>
        <dbReference type="ARBA" id="ARBA00006962"/>
    </source>
</evidence>
<accession>A0A3T0HXZ1</accession>